<organism evidence="2 3">
    <name type="scientific">Planococcus maritimus</name>
    <dbReference type="NCBI Taxonomy" id="192421"/>
    <lineage>
        <taxon>Bacteria</taxon>
        <taxon>Bacillati</taxon>
        <taxon>Bacillota</taxon>
        <taxon>Bacilli</taxon>
        <taxon>Bacillales</taxon>
        <taxon>Caryophanaceae</taxon>
        <taxon>Planococcus</taxon>
    </lineage>
</organism>
<evidence type="ECO:0000313" key="3">
    <source>
        <dbReference type="Proteomes" id="UP000514716"/>
    </source>
</evidence>
<evidence type="ECO:0000313" key="2">
    <source>
        <dbReference type="EMBL" id="QMT16679.1"/>
    </source>
</evidence>
<dbReference type="AlphaFoldDB" id="A0A7D7RMG2"/>
<gene>
    <name evidence="2" type="ORF">H1Q58_11960</name>
</gene>
<dbReference type="KEGG" id="pdec:H1Q58_11960"/>
<feature type="transmembrane region" description="Helical" evidence="1">
    <location>
        <begin position="32"/>
        <end position="49"/>
    </location>
</feature>
<sequence length="60" mass="7124">MLKKNLKIALAIFVVISFKDYLSQGEILWGDSLLYAAIIFVVYLIMDWTKEPYDWSKHKR</sequence>
<dbReference type="Proteomes" id="UP000514716">
    <property type="component" value="Chromosome"/>
</dbReference>
<protein>
    <submittedName>
        <fullName evidence="2">Uncharacterized protein</fullName>
    </submittedName>
</protein>
<keyword evidence="3" id="KW-1185">Reference proteome</keyword>
<keyword evidence="1" id="KW-0812">Transmembrane</keyword>
<reference evidence="2 3" key="1">
    <citation type="submission" date="2020-07" db="EMBL/GenBank/DDBJ databases">
        <title>Screening of a cold-adapted Planococcus bacterium producing protease in traditional shrimp paste and protease identification by genome sequencing.</title>
        <authorList>
            <person name="Gao R."/>
            <person name="Leng W."/>
            <person name="Chu Q."/>
            <person name="Wu X."/>
            <person name="Liu H."/>
            <person name="Li X."/>
        </authorList>
    </citation>
    <scope>NUCLEOTIDE SEQUENCE [LARGE SCALE GENOMIC DNA]</scope>
    <source>
        <strain evidence="2 3">XJ11</strain>
    </source>
</reference>
<dbReference type="RefSeq" id="WP_182091631.1">
    <property type="nucleotide sequence ID" value="NZ_CP059540.1"/>
</dbReference>
<dbReference type="EMBL" id="CP059540">
    <property type="protein sequence ID" value="QMT16679.1"/>
    <property type="molecule type" value="Genomic_DNA"/>
</dbReference>
<keyword evidence="1" id="KW-0472">Membrane</keyword>
<name>A0A7D7RMG2_PLAMR</name>
<evidence type="ECO:0000256" key="1">
    <source>
        <dbReference type="SAM" id="Phobius"/>
    </source>
</evidence>
<proteinExistence type="predicted"/>
<keyword evidence="1" id="KW-1133">Transmembrane helix</keyword>
<accession>A0A7D7RMG2</accession>